<dbReference type="PROSITE" id="PS51257">
    <property type="entry name" value="PROKAR_LIPOPROTEIN"/>
    <property type="match status" value="1"/>
</dbReference>
<comment type="caution">
    <text evidence="1">The sequence shown here is derived from an EMBL/GenBank/DDBJ whole genome shotgun (WGS) entry which is preliminary data.</text>
</comment>
<evidence type="ECO:0008006" key="3">
    <source>
        <dbReference type="Google" id="ProtNLM"/>
    </source>
</evidence>
<dbReference type="Gene3D" id="3.90.1010.20">
    <property type="match status" value="1"/>
</dbReference>
<proteinExistence type="predicted"/>
<sequence length="131" mass="14969">MKKLFILFLNLLIITSLISCKKNIYNDGIFIGKGDNYSYGYDDAAISIDEGKIVDLTLRHFNQNGKEINYEEWTGKEVNGVTNPNLQKYRGDIIQEVLEKQSGEIDIIEEIPEISSNWKLAINRALENAKK</sequence>
<accession>A0ABS7AS35</accession>
<protein>
    <recommendedName>
        <fullName evidence="3">FMN-binding domain-containing protein</fullName>
    </recommendedName>
</protein>
<evidence type="ECO:0000313" key="1">
    <source>
        <dbReference type="EMBL" id="MBW6411488.1"/>
    </source>
</evidence>
<organism evidence="1 2">
    <name type="scientific">Clostridium weizhouense</name>
    <dbReference type="NCBI Taxonomy" id="2859781"/>
    <lineage>
        <taxon>Bacteria</taxon>
        <taxon>Bacillati</taxon>
        <taxon>Bacillota</taxon>
        <taxon>Clostridia</taxon>
        <taxon>Eubacteriales</taxon>
        <taxon>Clostridiaceae</taxon>
        <taxon>Clostridium</taxon>
    </lineage>
</organism>
<evidence type="ECO:0000313" key="2">
    <source>
        <dbReference type="Proteomes" id="UP001519921"/>
    </source>
</evidence>
<reference evidence="1 2" key="1">
    <citation type="submission" date="2021-07" db="EMBL/GenBank/DDBJ databases">
        <title>Clostridium weizhouense sp. nov., an anaerobic bacterium isolated from activated sludge of Petroleum wastewater.</title>
        <authorList>
            <person name="Li Q."/>
        </authorList>
    </citation>
    <scope>NUCLEOTIDE SEQUENCE [LARGE SCALE GENOMIC DNA]</scope>
    <source>
        <strain evidence="1 2">YB-6</strain>
    </source>
</reference>
<dbReference type="Proteomes" id="UP001519921">
    <property type="component" value="Unassembled WGS sequence"/>
</dbReference>
<keyword evidence="2" id="KW-1185">Reference proteome</keyword>
<dbReference type="EMBL" id="JAHXPT010000014">
    <property type="protein sequence ID" value="MBW6411488.1"/>
    <property type="molecule type" value="Genomic_DNA"/>
</dbReference>
<dbReference type="RefSeq" id="WP_219780950.1">
    <property type="nucleotide sequence ID" value="NZ_JAHXPT010000014.1"/>
</dbReference>
<name>A0ABS7AS35_9CLOT</name>
<gene>
    <name evidence="1" type="ORF">KYD98_15475</name>
</gene>